<feature type="region of interest" description="Disordered" evidence="1">
    <location>
        <begin position="1"/>
        <end position="57"/>
    </location>
</feature>
<feature type="domain" description="YVC1 N-terminal linker helical" evidence="3">
    <location>
        <begin position="165"/>
        <end position="348"/>
    </location>
</feature>
<feature type="compositionally biased region" description="Basic and acidic residues" evidence="1">
    <location>
        <begin position="823"/>
        <end position="833"/>
    </location>
</feature>
<dbReference type="InterPro" id="IPR052971">
    <property type="entry name" value="TRP_calcium_channel"/>
</dbReference>
<reference evidence="5 6" key="1">
    <citation type="journal article" date="2018" name="Mol. Biol. Evol.">
        <title>Broad Genomic Sampling Reveals a Smut Pathogenic Ancestry of the Fungal Clade Ustilaginomycotina.</title>
        <authorList>
            <person name="Kijpornyongpan T."/>
            <person name="Mondo S.J."/>
            <person name="Barry K."/>
            <person name="Sandor L."/>
            <person name="Lee J."/>
            <person name="Lipzen A."/>
            <person name="Pangilinan J."/>
            <person name="LaButti K."/>
            <person name="Hainaut M."/>
            <person name="Henrissat B."/>
            <person name="Grigoriev I.V."/>
            <person name="Spatafora J.W."/>
            <person name="Aime M.C."/>
        </authorList>
    </citation>
    <scope>NUCLEOTIDE SEQUENCE [LARGE SCALE GENOMIC DNA]</scope>
    <source>
        <strain evidence="5 6">MCA 3645</strain>
    </source>
</reference>
<keyword evidence="6" id="KW-1185">Reference proteome</keyword>
<dbReference type="STRING" id="1882483.A0A317XLQ8"/>
<feature type="region of interest" description="Disordered" evidence="1">
    <location>
        <begin position="731"/>
        <end position="861"/>
    </location>
</feature>
<dbReference type="InterPro" id="IPR056336">
    <property type="entry name" value="YVC1_C"/>
</dbReference>
<feature type="transmembrane region" description="Helical" evidence="2">
    <location>
        <begin position="578"/>
        <end position="597"/>
    </location>
</feature>
<dbReference type="EMBL" id="KZ819196">
    <property type="protein sequence ID" value="PWY99001.1"/>
    <property type="molecule type" value="Genomic_DNA"/>
</dbReference>
<feature type="domain" description="Calcium channel YVC1-like C-terminal transmembrane" evidence="4">
    <location>
        <begin position="392"/>
        <end position="679"/>
    </location>
</feature>
<evidence type="ECO:0000259" key="3">
    <source>
        <dbReference type="Pfam" id="PF23190"/>
    </source>
</evidence>
<feature type="transmembrane region" description="Helical" evidence="2">
    <location>
        <begin position="478"/>
        <end position="495"/>
    </location>
</feature>
<feature type="region of interest" description="Disordered" evidence="1">
    <location>
        <begin position="104"/>
        <end position="134"/>
    </location>
</feature>
<keyword evidence="2" id="KW-0812">Transmembrane</keyword>
<name>A0A317XLQ8_9BASI</name>
<evidence type="ECO:0000313" key="6">
    <source>
        <dbReference type="Proteomes" id="UP000246740"/>
    </source>
</evidence>
<feature type="compositionally biased region" description="Acidic residues" evidence="1">
    <location>
        <begin position="735"/>
        <end position="751"/>
    </location>
</feature>
<keyword evidence="2" id="KW-0472">Membrane</keyword>
<feature type="transmembrane region" description="Helical" evidence="2">
    <location>
        <begin position="638"/>
        <end position="656"/>
    </location>
</feature>
<gene>
    <name evidence="5" type="ORF">BCV70DRAFT_163208</name>
</gene>
<dbReference type="InterPro" id="IPR056337">
    <property type="entry name" value="LHD_YVC1"/>
</dbReference>
<feature type="transmembrane region" description="Helical" evidence="2">
    <location>
        <begin position="387"/>
        <end position="404"/>
    </location>
</feature>
<evidence type="ECO:0000259" key="4">
    <source>
        <dbReference type="Pfam" id="PF23317"/>
    </source>
</evidence>
<feature type="transmembrane region" description="Helical" evidence="2">
    <location>
        <begin position="546"/>
        <end position="563"/>
    </location>
</feature>
<dbReference type="PANTHER" id="PTHR35859:SF6">
    <property type="entry name" value="ION TRANSPORT DOMAIN-CONTAINING PROTEIN"/>
    <property type="match status" value="1"/>
</dbReference>
<dbReference type="InParanoid" id="A0A317XLQ8"/>
<feature type="compositionally biased region" description="Polar residues" evidence="1">
    <location>
        <begin position="834"/>
        <end position="844"/>
    </location>
</feature>
<feature type="compositionally biased region" description="Polar residues" evidence="1">
    <location>
        <begin position="122"/>
        <end position="134"/>
    </location>
</feature>
<dbReference type="Proteomes" id="UP000246740">
    <property type="component" value="Unassembled WGS sequence"/>
</dbReference>
<accession>A0A317XLQ8</accession>
<dbReference type="OrthoDB" id="2373987at2759"/>
<sequence length="989" mass="109206">MSKAVSQRASANSLRGNSSTQPRRHISLRNLPGQVGDSADHLVPHGPVSSATSARAQAGVASPSNSAFSFASTDLRLPSAPDVPLGSSSRRAIAAAHGTYHQHEHAAHRSGAAVPARHHSNGKSGSGSRLNGHSNEVASQEIDRLLESEGEEGTDLIKVVQRQDVFHLIHEIRNDLRTTIDTHLSWEELTSVDLNFSLVRPLAIKYSAFRSIAILYCLMLNRIHFQREANRDLAFQAVNNTRAALCELLAIKLLRTFSNDGLELVTSLTASFHPLAGATPTELRELDLSSSHIDLEEIQTRGLPAKQFSNTLELAIQSNAKKLISTPLCQRCIDGIWHGKVVLSPMQASHAILNDSYKKRPLSIYDPSKAPLLNHLRLRVPSIRSKLEFCTFVVILVLYVAALAQKQSPVWTVQETLFTIWLFGFVVDELAQLQEHGLSHYLGSLYNLLDMIFCIVSLCWFGLRVSALRTGSVARSNLSFDCLALGAVLLCPRVASSLVQDNVVLLSLKAMLADFAFFTVLAIICFSGFAYAFWSLASEERWSFRAVLWLMLKVWFGSSYLGFDEAESFSLEFGPPLMILYTILSNTLLLTVLISLLSNTFTVVAMNANEEAMFQFACKTMAGITTDAIFSYQPPMNLLALAIVMPLSFFVTPRWLHKINVFLIRVTNLPVLLIIRFFELNSFGHGISLSADGKGKSLVSLVSWMPIVNSSLDRSGTDVIEAAFDYHAPNKADDWQDESADDADAESDANDADNQSHAPTAKDDDAEGQKPDAHHDHERQSEDEGGSWEEQAAARLDDRITKDPTVSVSAAAVDDQPSHSRPSRLDKLPRTNTRDSITAASLRSSRSHDPHSMAQRDSRSLASLGSLSSPLARLFNRANSLNRLPASAPPHSKLNLQHQQHQQHQQQQQQRRQSQSQSQSHDSKLPPKHSPSENTELTNELRDLATRCTELQSRSKRIETLLLQLLEQSPTLSLANPVRIDPDTAPLEQ</sequence>
<evidence type="ECO:0000256" key="1">
    <source>
        <dbReference type="SAM" id="MobiDB-lite"/>
    </source>
</evidence>
<feature type="compositionally biased region" description="Low complexity" evidence="1">
    <location>
        <begin position="897"/>
        <end position="920"/>
    </location>
</feature>
<feature type="compositionally biased region" description="Polar residues" evidence="1">
    <location>
        <begin position="1"/>
        <end position="21"/>
    </location>
</feature>
<feature type="compositionally biased region" description="Basic and acidic residues" evidence="1">
    <location>
        <begin position="760"/>
        <end position="782"/>
    </location>
</feature>
<evidence type="ECO:0000256" key="2">
    <source>
        <dbReference type="SAM" id="Phobius"/>
    </source>
</evidence>
<dbReference type="AlphaFoldDB" id="A0A317XLQ8"/>
<proteinExistence type="predicted"/>
<protein>
    <submittedName>
        <fullName evidence="5">Uncharacterized protein</fullName>
    </submittedName>
</protein>
<organism evidence="5 6">
    <name type="scientific">Testicularia cyperi</name>
    <dbReference type="NCBI Taxonomy" id="1882483"/>
    <lineage>
        <taxon>Eukaryota</taxon>
        <taxon>Fungi</taxon>
        <taxon>Dikarya</taxon>
        <taxon>Basidiomycota</taxon>
        <taxon>Ustilaginomycotina</taxon>
        <taxon>Ustilaginomycetes</taxon>
        <taxon>Ustilaginales</taxon>
        <taxon>Anthracoideaceae</taxon>
        <taxon>Testicularia</taxon>
    </lineage>
</organism>
<feature type="transmembrane region" description="Helical" evidence="2">
    <location>
        <begin position="445"/>
        <end position="466"/>
    </location>
</feature>
<dbReference type="PANTHER" id="PTHR35859">
    <property type="entry name" value="NONSELECTIVE CATION CHANNEL PROTEIN"/>
    <property type="match status" value="1"/>
</dbReference>
<evidence type="ECO:0000313" key="5">
    <source>
        <dbReference type="EMBL" id="PWY99001.1"/>
    </source>
</evidence>
<feature type="region of interest" description="Disordered" evidence="1">
    <location>
        <begin position="882"/>
        <end position="936"/>
    </location>
</feature>
<dbReference type="Pfam" id="PF23317">
    <property type="entry name" value="YVC1_C"/>
    <property type="match status" value="1"/>
</dbReference>
<dbReference type="Pfam" id="PF23190">
    <property type="entry name" value="LHD_TRPY1"/>
    <property type="match status" value="1"/>
</dbReference>
<feature type="transmembrane region" description="Helical" evidence="2">
    <location>
        <begin position="515"/>
        <end position="534"/>
    </location>
</feature>
<keyword evidence="2" id="KW-1133">Transmembrane helix</keyword>
<feature type="compositionally biased region" description="Basic and acidic residues" evidence="1">
    <location>
        <begin position="846"/>
        <end position="859"/>
    </location>
</feature>